<dbReference type="Gene3D" id="3.50.30.30">
    <property type="match status" value="1"/>
</dbReference>
<evidence type="ECO:0000259" key="9">
    <source>
        <dbReference type="PROSITE" id="PS50240"/>
    </source>
</evidence>
<dbReference type="InterPro" id="IPR051487">
    <property type="entry name" value="Ser/Thr_Proteases_Immune/Dev"/>
</dbReference>
<keyword evidence="7 10" id="KW-0645">Protease</keyword>
<keyword evidence="7" id="KW-0720">Serine protease</keyword>
<dbReference type="InterPro" id="IPR013783">
    <property type="entry name" value="Ig-like_fold"/>
</dbReference>
<dbReference type="InterPro" id="IPR046450">
    <property type="entry name" value="PA_dom_sf"/>
</dbReference>
<evidence type="ECO:0000313" key="11">
    <source>
        <dbReference type="Proteomes" id="UP000307702"/>
    </source>
</evidence>
<keyword evidence="5" id="KW-1015">Disulfide bond</keyword>
<dbReference type="InterPro" id="IPR001254">
    <property type="entry name" value="Trypsin_dom"/>
</dbReference>
<keyword evidence="3" id="KW-0963">Cytoplasm</keyword>
<dbReference type="PROSITE" id="PS50240">
    <property type="entry name" value="TRYPSIN_DOM"/>
    <property type="match status" value="1"/>
</dbReference>
<dbReference type="InterPro" id="IPR033116">
    <property type="entry name" value="TRYPSIN_SER"/>
</dbReference>
<feature type="signal peptide" evidence="8">
    <location>
        <begin position="1"/>
        <end position="20"/>
    </location>
</feature>
<dbReference type="InterPro" id="IPR003137">
    <property type="entry name" value="PA_domain"/>
</dbReference>
<feature type="chain" id="PRO_5034008626" evidence="8">
    <location>
        <begin position="21"/>
        <end position="727"/>
    </location>
</feature>
<sequence>MKYFLMIILVLSVFCSSVQASNTLPLANFVKPKIVGGESATPGDWPWMSALIFTQNSLASSLTVTSSQYLNDAFLNSPTGTVSAAIVDCGIGDNLCPLANNKICLIARGDIDFSDKATNCQASGGIGAIIYNNVAGMIDGTLGENFLGTIPVVAISQTDGAALLNKVNSIATITVIAQQAIAQNASCGASFIGGRWLLTAAHCVEGVSINEADITFLKVKVGAYDLADDLSKGAESVQAIKRIYIHPEYKVNTTFNNDIALIELVETVNPDQQAISLVNNATSEQLALNNSAVTVIGWGNIIPYGPKDELPGNSQPDKLQQVELSLLTNSQCKTKLAQAYTELEGITYLASQVGITDSMICAESLVIQPPTGAALTNGKGSCQGDSGGPLIVATHLGWQQLGIVSYGVGCGVAAFPDVYTRVGNFTSWIKSITTGIAIEPSYNFAITPQNTAQTAQLTVTNHSNSSANLTFSLSAEKLSSSAFTLNAETCKFLAAKQSCQLQVDFDAKTVGLHKMRIIIDSGNIPSSHSIISAQALAEDNNINTQLSGGSTTLRWFNGGDKPWILDNTEAAIKSGNIGNNQQSAVLLNFFGAGSLSFEWAVSSEENTNNTNDPFDALYLIVDGKQASFISGGVTTNIDEVTYTKVTLDNLAGGEHNITWLYKKDAGTSAGKDQGYLRNVIFTPSITASVPPASPALAEDATDNKSSGGSIYFLLLMLTLLTSRTRSV</sequence>
<dbReference type="Gene3D" id="2.40.10.10">
    <property type="entry name" value="Trypsin-like serine proteases"/>
    <property type="match status" value="1"/>
</dbReference>
<dbReference type="InterPro" id="IPR018114">
    <property type="entry name" value="TRYPSIN_HIS"/>
</dbReference>
<dbReference type="GO" id="GO:0006508">
    <property type="term" value="P:proteolysis"/>
    <property type="evidence" value="ECO:0007669"/>
    <property type="project" value="UniProtKB-KW"/>
</dbReference>
<dbReference type="InterPro" id="IPR001314">
    <property type="entry name" value="Peptidase_S1A"/>
</dbReference>
<dbReference type="SUPFAM" id="SSF50494">
    <property type="entry name" value="Trypsin-like serine proteases"/>
    <property type="match status" value="2"/>
</dbReference>
<keyword evidence="4" id="KW-0969">Cilium</keyword>
<evidence type="ECO:0000256" key="6">
    <source>
        <dbReference type="ARBA" id="ARBA00023273"/>
    </source>
</evidence>
<evidence type="ECO:0000256" key="3">
    <source>
        <dbReference type="ARBA" id="ARBA00022490"/>
    </source>
</evidence>
<keyword evidence="6" id="KW-0966">Cell projection</keyword>
<evidence type="ECO:0000256" key="8">
    <source>
        <dbReference type="SAM" id="SignalP"/>
    </source>
</evidence>
<name>A0A8H2JQ53_9GAMM</name>
<comment type="subcellular location">
    <subcellularLocation>
        <location evidence="1">Cell projection</location>
        <location evidence="1">Cilium</location>
    </subcellularLocation>
    <subcellularLocation>
        <location evidence="2">Cytoplasm</location>
    </subcellularLocation>
</comment>
<keyword evidence="11" id="KW-1185">Reference proteome</keyword>
<dbReference type="InterPro" id="IPR009003">
    <property type="entry name" value="Peptidase_S1_PA"/>
</dbReference>
<dbReference type="InterPro" id="IPR043504">
    <property type="entry name" value="Peptidase_S1_PA_chymotrypsin"/>
</dbReference>
<dbReference type="Proteomes" id="UP000307702">
    <property type="component" value="Unassembled WGS sequence"/>
</dbReference>
<dbReference type="EMBL" id="SZVP01000001">
    <property type="protein sequence ID" value="TMM47875.1"/>
    <property type="molecule type" value="Genomic_DNA"/>
</dbReference>
<evidence type="ECO:0000256" key="1">
    <source>
        <dbReference type="ARBA" id="ARBA00004138"/>
    </source>
</evidence>
<feature type="domain" description="Peptidase S1" evidence="9">
    <location>
        <begin position="34"/>
        <end position="434"/>
    </location>
</feature>
<dbReference type="GO" id="GO:0005737">
    <property type="term" value="C:cytoplasm"/>
    <property type="evidence" value="ECO:0007669"/>
    <property type="project" value="UniProtKB-SubCell"/>
</dbReference>
<dbReference type="Pfam" id="PF22544">
    <property type="entry name" value="HYDIN_VesB_CFA65-like_Ig"/>
    <property type="match status" value="1"/>
</dbReference>
<dbReference type="CDD" id="cd00190">
    <property type="entry name" value="Tryp_SPc"/>
    <property type="match status" value="1"/>
</dbReference>
<evidence type="ECO:0000313" key="10">
    <source>
        <dbReference type="EMBL" id="TMM47875.1"/>
    </source>
</evidence>
<dbReference type="PROSITE" id="PS00135">
    <property type="entry name" value="TRYPSIN_SER"/>
    <property type="match status" value="1"/>
</dbReference>
<gene>
    <name evidence="10" type="ORF">FCS21_02615</name>
</gene>
<evidence type="ECO:0000256" key="4">
    <source>
        <dbReference type="ARBA" id="ARBA00023069"/>
    </source>
</evidence>
<dbReference type="OrthoDB" id="9813836at2"/>
<dbReference type="PRINTS" id="PR00722">
    <property type="entry name" value="CHYMOTRYPSIN"/>
</dbReference>
<dbReference type="RefSeq" id="WP_138620404.1">
    <property type="nucleotide sequence ID" value="NZ_SZVP01000001.1"/>
</dbReference>
<dbReference type="Pfam" id="PF02225">
    <property type="entry name" value="PA"/>
    <property type="match status" value="1"/>
</dbReference>
<keyword evidence="7" id="KW-0378">Hydrolase</keyword>
<dbReference type="PANTHER" id="PTHR24256">
    <property type="entry name" value="TRYPTASE-RELATED"/>
    <property type="match status" value="1"/>
</dbReference>
<keyword evidence="8" id="KW-0732">Signal</keyword>
<organism evidence="10 11">
    <name type="scientific">Colwellia ponticola</name>
    <dbReference type="NCBI Taxonomy" id="2304625"/>
    <lineage>
        <taxon>Bacteria</taxon>
        <taxon>Pseudomonadati</taxon>
        <taxon>Pseudomonadota</taxon>
        <taxon>Gammaproteobacteria</taxon>
        <taxon>Alteromonadales</taxon>
        <taxon>Colwelliaceae</taxon>
        <taxon>Colwellia</taxon>
    </lineage>
</organism>
<reference evidence="10 11" key="1">
    <citation type="submission" date="2019-05" db="EMBL/GenBank/DDBJ databases">
        <title>Colwellia ponticola sp. nov., isolated from seawater.</title>
        <authorList>
            <person name="Yoon J.-H."/>
        </authorList>
    </citation>
    <scope>NUCLEOTIDE SEQUENCE [LARGE SCALE GENOMIC DNA]</scope>
    <source>
        <strain evidence="10 11">OISW-25</strain>
    </source>
</reference>
<dbReference type="AlphaFoldDB" id="A0A8H2JQ53"/>
<evidence type="ECO:0000256" key="5">
    <source>
        <dbReference type="ARBA" id="ARBA00023157"/>
    </source>
</evidence>
<dbReference type="PROSITE" id="PS00134">
    <property type="entry name" value="TRYPSIN_HIS"/>
    <property type="match status" value="1"/>
</dbReference>
<dbReference type="GO" id="GO:0004252">
    <property type="term" value="F:serine-type endopeptidase activity"/>
    <property type="evidence" value="ECO:0007669"/>
    <property type="project" value="InterPro"/>
</dbReference>
<dbReference type="Pfam" id="PF00089">
    <property type="entry name" value="Trypsin"/>
    <property type="match status" value="1"/>
</dbReference>
<dbReference type="FunFam" id="2.40.10.10:FF:000068">
    <property type="entry name" value="transmembrane protease serine 2"/>
    <property type="match status" value="1"/>
</dbReference>
<dbReference type="SMART" id="SM00020">
    <property type="entry name" value="Tryp_SPc"/>
    <property type="match status" value="1"/>
</dbReference>
<evidence type="ECO:0000256" key="7">
    <source>
        <dbReference type="RuleBase" id="RU363034"/>
    </source>
</evidence>
<dbReference type="SUPFAM" id="SSF52025">
    <property type="entry name" value="PA domain"/>
    <property type="match status" value="1"/>
</dbReference>
<comment type="caution">
    <text evidence="10">The sequence shown here is derived from an EMBL/GenBank/DDBJ whole genome shotgun (WGS) entry which is preliminary data.</text>
</comment>
<protein>
    <submittedName>
        <fullName evidence="10">Trypsin-like serine protease</fullName>
    </submittedName>
</protein>
<proteinExistence type="predicted"/>
<evidence type="ECO:0000256" key="2">
    <source>
        <dbReference type="ARBA" id="ARBA00004496"/>
    </source>
</evidence>
<accession>A0A8H2JQ53</accession>
<dbReference type="Gene3D" id="2.60.40.10">
    <property type="entry name" value="Immunoglobulins"/>
    <property type="match status" value="1"/>
</dbReference>
<dbReference type="InterPro" id="IPR053879">
    <property type="entry name" value="HYDIN_VesB_CFA65-like_Ig"/>
</dbReference>